<dbReference type="SUPFAM" id="SSF52540">
    <property type="entry name" value="P-loop containing nucleoside triphosphate hydrolases"/>
    <property type="match status" value="1"/>
</dbReference>
<organism evidence="6 7">
    <name type="scientific">Lactuca sativa</name>
    <name type="common">Garden lettuce</name>
    <dbReference type="NCBI Taxonomy" id="4236"/>
    <lineage>
        <taxon>Eukaryota</taxon>
        <taxon>Viridiplantae</taxon>
        <taxon>Streptophyta</taxon>
        <taxon>Embryophyta</taxon>
        <taxon>Tracheophyta</taxon>
        <taxon>Spermatophyta</taxon>
        <taxon>Magnoliopsida</taxon>
        <taxon>eudicotyledons</taxon>
        <taxon>Gunneridae</taxon>
        <taxon>Pentapetalae</taxon>
        <taxon>asterids</taxon>
        <taxon>campanulids</taxon>
        <taxon>Asterales</taxon>
        <taxon>Asteraceae</taxon>
        <taxon>Cichorioideae</taxon>
        <taxon>Cichorieae</taxon>
        <taxon>Lactucinae</taxon>
        <taxon>Lactuca</taxon>
    </lineage>
</organism>
<protein>
    <recommendedName>
        <fullName evidence="5">DEAD/DEAH-box helicase domain-containing protein</fullName>
    </recommendedName>
</protein>
<dbReference type="AlphaFoldDB" id="A0A9R1X7B5"/>
<sequence>MAGSVFPGGLPSGGWGAKSFLLNHFFLTICPFWHSAGKSFVTEILMLLRVFSIRKVAILVLPYVSICTENVRNILKPYWNHLTSMFVVNMEAKVEEHFLMIHLLMFAKLRRQTLLNRLLEEGRFSEVGIILIDEVHMVGDQQRGYLLELMLTKLRYGAGESRLEFSKGECSGSKSGKSDPTHGLQIVKMSATSPNVNAVANWLQAALYQTNFRPVVAAGYTSE</sequence>
<dbReference type="InterPro" id="IPR050474">
    <property type="entry name" value="Hel308_SKI2-like"/>
</dbReference>
<name>A0A9R1X7B5_LACSA</name>
<evidence type="ECO:0000256" key="1">
    <source>
        <dbReference type="ARBA" id="ARBA00022741"/>
    </source>
</evidence>
<evidence type="ECO:0000256" key="4">
    <source>
        <dbReference type="ARBA" id="ARBA00022840"/>
    </source>
</evidence>
<evidence type="ECO:0000256" key="3">
    <source>
        <dbReference type="ARBA" id="ARBA00022806"/>
    </source>
</evidence>
<evidence type="ECO:0000256" key="2">
    <source>
        <dbReference type="ARBA" id="ARBA00022801"/>
    </source>
</evidence>
<proteinExistence type="predicted"/>
<evidence type="ECO:0000313" key="6">
    <source>
        <dbReference type="EMBL" id="KAJ0202101.1"/>
    </source>
</evidence>
<comment type="caution">
    <text evidence="6">The sequence shown here is derived from an EMBL/GenBank/DDBJ whole genome shotgun (WGS) entry which is preliminary data.</text>
</comment>
<dbReference type="EMBL" id="NBSK02000006">
    <property type="protein sequence ID" value="KAJ0202101.1"/>
    <property type="molecule type" value="Genomic_DNA"/>
</dbReference>
<accession>A0A9R1X7B5</accession>
<dbReference type="PANTHER" id="PTHR47961:SF6">
    <property type="entry name" value="DNA-DIRECTED DNA POLYMERASE"/>
    <property type="match status" value="1"/>
</dbReference>
<dbReference type="GO" id="GO:0016787">
    <property type="term" value="F:hydrolase activity"/>
    <property type="evidence" value="ECO:0007669"/>
    <property type="project" value="UniProtKB-KW"/>
</dbReference>
<feature type="domain" description="DEAD/DEAH-box helicase" evidence="5">
    <location>
        <begin position="36"/>
        <end position="197"/>
    </location>
</feature>
<dbReference type="PANTHER" id="PTHR47961">
    <property type="entry name" value="DNA POLYMERASE THETA, PUTATIVE (AFU_ORTHOLOGUE AFUA_1G05260)-RELATED"/>
    <property type="match status" value="1"/>
</dbReference>
<dbReference type="Gene3D" id="3.40.50.300">
    <property type="entry name" value="P-loop containing nucleotide triphosphate hydrolases"/>
    <property type="match status" value="1"/>
</dbReference>
<dbReference type="GO" id="GO:0004386">
    <property type="term" value="F:helicase activity"/>
    <property type="evidence" value="ECO:0007669"/>
    <property type="project" value="UniProtKB-KW"/>
</dbReference>
<keyword evidence="4" id="KW-0067">ATP-binding</keyword>
<keyword evidence="3" id="KW-0347">Helicase</keyword>
<keyword evidence="1" id="KW-0547">Nucleotide-binding</keyword>
<dbReference type="GO" id="GO:0003676">
    <property type="term" value="F:nucleic acid binding"/>
    <property type="evidence" value="ECO:0007669"/>
    <property type="project" value="InterPro"/>
</dbReference>
<dbReference type="Proteomes" id="UP000235145">
    <property type="component" value="Unassembled WGS sequence"/>
</dbReference>
<dbReference type="InterPro" id="IPR027417">
    <property type="entry name" value="P-loop_NTPase"/>
</dbReference>
<dbReference type="Pfam" id="PF00270">
    <property type="entry name" value="DEAD"/>
    <property type="match status" value="1"/>
</dbReference>
<evidence type="ECO:0000259" key="5">
    <source>
        <dbReference type="Pfam" id="PF00270"/>
    </source>
</evidence>
<evidence type="ECO:0000313" key="7">
    <source>
        <dbReference type="Proteomes" id="UP000235145"/>
    </source>
</evidence>
<gene>
    <name evidence="6" type="ORF">LSAT_V11C600326620</name>
</gene>
<dbReference type="InterPro" id="IPR011545">
    <property type="entry name" value="DEAD/DEAH_box_helicase_dom"/>
</dbReference>
<keyword evidence="7" id="KW-1185">Reference proteome</keyword>
<keyword evidence="2" id="KW-0378">Hydrolase</keyword>
<dbReference type="GO" id="GO:0005524">
    <property type="term" value="F:ATP binding"/>
    <property type="evidence" value="ECO:0007669"/>
    <property type="project" value="UniProtKB-KW"/>
</dbReference>
<reference evidence="6 7" key="1">
    <citation type="journal article" date="2017" name="Nat. Commun.">
        <title>Genome assembly with in vitro proximity ligation data and whole-genome triplication in lettuce.</title>
        <authorList>
            <person name="Reyes-Chin-Wo S."/>
            <person name="Wang Z."/>
            <person name="Yang X."/>
            <person name="Kozik A."/>
            <person name="Arikit S."/>
            <person name="Song C."/>
            <person name="Xia L."/>
            <person name="Froenicke L."/>
            <person name="Lavelle D.O."/>
            <person name="Truco M.J."/>
            <person name="Xia R."/>
            <person name="Zhu S."/>
            <person name="Xu C."/>
            <person name="Xu H."/>
            <person name="Xu X."/>
            <person name="Cox K."/>
            <person name="Korf I."/>
            <person name="Meyers B.C."/>
            <person name="Michelmore R.W."/>
        </authorList>
    </citation>
    <scope>NUCLEOTIDE SEQUENCE [LARGE SCALE GENOMIC DNA]</scope>
    <source>
        <strain evidence="7">cv. Salinas</strain>
        <tissue evidence="6">Seedlings</tissue>
    </source>
</reference>